<organism evidence="1 2">
    <name type="scientific">Paracoccus liaowanqingii</name>
    <dbReference type="NCBI Taxonomy" id="2560053"/>
    <lineage>
        <taxon>Bacteria</taxon>
        <taxon>Pseudomonadati</taxon>
        <taxon>Pseudomonadota</taxon>
        <taxon>Alphaproteobacteria</taxon>
        <taxon>Rhodobacterales</taxon>
        <taxon>Paracoccaceae</taxon>
        <taxon>Paracoccus</taxon>
    </lineage>
</organism>
<evidence type="ECO:0000313" key="1">
    <source>
        <dbReference type="EMBL" id="QDA36322.1"/>
    </source>
</evidence>
<gene>
    <name evidence="1" type="ORF">E4191_19665</name>
</gene>
<keyword evidence="1" id="KW-0614">Plasmid</keyword>
<dbReference type="InterPro" id="IPR036255">
    <property type="entry name" value="YgfB-like_sf"/>
</dbReference>
<dbReference type="Pfam" id="PF03695">
    <property type="entry name" value="UPF0149"/>
    <property type="match status" value="1"/>
</dbReference>
<sequence length="710" mass="76453">MLPSSVKTMLTDLAQNTTPKVQPETLTRFGRVLLRAPADAAGLLGALASISSVGVAEERMSHLLGAALDEARIARENGQQQGKLFIDSLETHLGMLVVTGSLTFRGRLAVSGAWVRASLTPPESLASREDAFNEVIGDSQDPADFDSLLDSLVGPLIREDGGGSALHAMFAEMLPIMPPGARQALVRVAVGRPPEIYAELGCAWLLDASADIRSGAVEGLADRLASGQLSAEVLARLTILRSWMADAVLRDRLDGLVRDAMRKGIARAISEPERKLHRIVASLVDGSGAQSMAATVQTGSSRSVAVVLLKQGFGVKDAYVMPCDSATEQRAIMARITDEIEAFDVSPAYMAEAIGLALAEGLEAALAPVPGLVDVVQSCGLAGLRPLPSSVEAILELADPEGRIAGLPVQSRGRLITASQYWPDQYRMLASWFEDSDETVAGLESARSHTALTRSMWSVLEARRVQWAAIIARNALLLSAAGTDDAEEFIAVAAALMNGRDLKKIPVMKFICDQSILVWIDRKDGPSGLLDPDVEGPFVSSSMVPANFPAPAFAAEKKDELAKLLRPAGLTEPWLDGYLTGVCTAPLFVEPLDWLSPLLNLVAFNLKTDKKLSCFVELLMLRYNDTVSKMRAADDLALIPTEIPLIPIWADGYLTAWEATKPNWPSKVLGAQGKSIRKMLEQATDGRFDNTELSVSLPEWLRQRFADQQM</sequence>
<name>A0A4Y5SS53_9RHOB</name>
<evidence type="ECO:0000313" key="2">
    <source>
        <dbReference type="Proteomes" id="UP000296374"/>
    </source>
</evidence>
<dbReference type="KEGG" id="plia:E4191_19665"/>
<dbReference type="SUPFAM" id="SSF101327">
    <property type="entry name" value="YgfB-like"/>
    <property type="match status" value="1"/>
</dbReference>
<accession>A0A4Y5SS53</accession>
<dbReference type="AlphaFoldDB" id="A0A4Y5SS53"/>
<reference evidence="2" key="1">
    <citation type="submission" date="2019-05" db="EMBL/GenBank/DDBJ databases">
        <title>Tamlana fucoidanivorans sp. nov., isolated from the surface of algae collected from Fujian province in China.</title>
        <authorList>
            <person name="Li J."/>
        </authorList>
    </citation>
    <scope>NUCLEOTIDE SEQUENCE [LARGE SCALE GENOMIC DNA]</scope>
    <source>
        <strain evidence="2">2251</strain>
        <plasmid evidence="2">unnamed2</plasmid>
    </source>
</reference>
<protein>
    <submittedName>
        <fullName evidence="1">YecA family protein</fullName>
    </submittedName>
</protein>
<dbReference type="Proteomes" id="UP000296374">
    <property type="component" value="Plasmid unnamed2"/>
</dbReference>
<dbReference type="EMBL" id="CP040762">
    <property type="protein sequence ID" value="QDA36322.1"/>
    <property type="molecule type" value="Genomic_DNA"/>
</dbReference>
<proteinExistence type="predicted"/>
<geneLocation type="plasmid" evidence="1 2">
    <name>unnamed2</name>
</geneLocation>
<dbReference type="InterPro" id="IPR011978">
    <property type="entry name" value="YgfB-like"/>
</dbReference>